<dbReference type="Gene3D" id="2.60.120.10">
    <property type="entry name" value="Jelly Rolls"/>
    <property type="match status" value="1"/>
</dbReference>
<keyword evidence="1" id="KW-0812">Transmembrane</keyword>
<protein>
    <submittedName>
        <fullName evidence="2">Dimethylsulfoniopropionate lyase DddQ</fullName>
    </submittedName>
</protein>
<keyword evidence="2" id="KW-0456">Lyase</keyword>
<keyword evidence="1" id="KW-0472">Membrane</keyword>
<dbReference type="InterPro" id="IPR014710">
    <property type="entry name" value="RmlC-like_jellyroll"/>
</dbReference>
<gene>
    <name evidence="2" type="ORF">SAMN04488042_108119</name>
</gene>
<dbReference type="Pfam" id="PF16867">
    <property type="entry name" value="DMSP_lyase"/>
    <property type="match status" value="1"/>
</dbReference>
<name>A0A1I4RKS5_9RHOB</name>
<dbReference type="RefSeq" id="WP_242654837.1">
    <property type="nucleotide sequence ID" value="NZ_FOTQ01000008.1"/>
</dbReference>
<organism evidence="2 3">
    <name type="scientific">Shimia aestuarii</name>
    <dbReference type="NCBI Taxonomy" id="254406"/>
    <lineage>
        <taxon>Bacteria</taxon>
        <taxon>Pseudomonadati</taxon>
        <taxon>Pseudomonadota</taxon>
        <taxon>Alphaproteobacteria</taxon>
        <taxon>Rhodobacterales</taxon>
        <taxon>Roseobacteraceae</taxon>
    </lineage>
</organism>
<evidence type="ECO:0000313" key="3">
    <source>
        <dbReference type="Proteomes" id="UP000199144"/>
    </source>
</evidence>
<dbReference type="InterPro" id="IPR031723">
    <property type="entry name" value="DMSP_lyase"/>
</dbReference>
<accession>A0A1I4RKS5</accession>
<evidence type="ECO:0000256" key="1">
    <source>
        <dbReference type="SAM" id="Phobius"/>
    </source>
</evidence>
<dbReference type="CDD" id="cd20282">
    <property type="entry name" value="cupin_DddQ"/>
    <property type="match status" value="1"/>
</dbReference>
<reference evidence="2 3" key="1">
    <citation type="submission" date="2016-10" db="EMBL/GenBank/DDBJ databases">
        <authorList>
            <person name="de Groot N.N."/>
        </authorList>
    </citation>
    <scope>NUCLEOTIDE SEQUENCE [LARGE SCALE GENOMIC DNA]</scope>
    <source>
        <strain evidence="2 3">DSM 15283</strain>
    </source>
</reference>
<keyword evidence="3" id="KW-1185">Reference proteome</keyword>
<keyword evidence="1" id="KW-1133">Transmembrane helix</keyword>
<dbReference type="EMBL" id="FOTQ01000008">
    <property type="protein sequence ID" value="SFM52839.1"/>
    <property type="molecule type" value="Genomic_DNA"/>
</dbReference>
<dbReference type="Proteomes" id="UP000199144">
    <property type="component" value="Unassembled WGS sequence"/>
</dbReference>
<dbReference type="STRING" id="254406.SAMN04488042_108119"/>
<dbReference type="SUPFAM" id="SSF51182">
    <property type="entry name" value="RmlC-like cupins"/>
    <property type="match status" value="1"/>
</dbReference>
<evidence type="ECO:0000313" key="2">
    <source>
        <dbReference type="EMBL" id="SFM52839.1"/>
    </source>
</evidence>
<feature type="transmembrane region" description="Helical" evidence="1">
    <location>
        <begin position="12"/>
        <end position="36"/>
    </location>
</feature>
<dbReference type="InterPro" id="IPR011051">
    <property type="entry name" value="RmlC_Cupin_sf"/>
</dbReference>
<dbReference type="AlphaFoldDB" id="A0A1I4RKS5"/>
<sequence>MSQPDSSLAFANAYHALTMLVAATPPLLGFAGWPLALPNTKPTRRHVPAADILRDWADGHIEATLTLRDAVRDVCDFADWQQTYTKDEVGADFLARYGYFELVGPTGHFQSDTIRAYIAYWGAHLYYPWHQHEAEELYYIIAGKALFEAEGCPPETLRPGDTRHHLSNQRHAMTTTDSPVLALVLWRGAGLTGLPRMSA</sequence>
<dbReference type="GO" id="GO:0047869">
    <property type="term" value="F:dimethylpropiothetin dethiomethylase activity"/>
    <property type="evidence" value="ECO:0007669"/>
    <property type="project" value="InterPro"/>
</dbReference>
<proteinExistence type="predicted"/>